<sequence length="32" mass="3556">MLTVLGVDVSPDLLDGWVVRDRLPVRVHGLVE</sequence>
<protein>
    <submittedName>
        <fullName evidence="1">Uncharacterized protein</fullName>
    </submittedName>
</protein>
<dbReference type="AlphaFoldDB" id="A0A841DMF7"/>
<dbReference type="Proteomes" id="UP000558997">
    <property type="component" value="Unassembled WGS sequence"/>
</dbReference>
<gene>
    <name evidence="1" type="ORF">HDA44_001536</name>
</gene>
<dbReference type="EMBL" id="JACHNF010000001">
    <property type="protein sequence ID" value="MBB5978195.1"/>
    <property type="molecule type" value="Genomic_DNA"/>
</dbReference>
<reference evidence="1 2" key="1">
    <citation type="submission" date="2020-08" db="EMBL/GenBank/DDBJ databases">
        <title>Sequencing the genomes of 1000 actinobacteria strains.</title>
        <authorList>
            <person name="Klenk H.-P."/>
        </authorList>
    </citation>
    <scope>NUCLEOTIDE SEQUENCE [LARGE SCALE GENOMIC DNA]</scope>
    <source>
        <strain evidence="1 2">DSM 17294</strain>
    </source>
</reference>
<keyword evidence="2" id="KW-1185">Reference proteome</keyword>
<accession>A0A841DMF7</accession>
<proteinExistence type="predicted"/>
<comment type="caution">
    <text evidence="1">The sequence shown here is derived from an EMBL/GenBank/DDBJ whole genome shotgun (WGS) entry which is preliminary data.</text>
</comment>
<organism evidence="1 2">
    <name type="scientific">Kribbella solani</name>
    <dbReference type="NCBI Taxonomy" id="236067"/>
    <lineage>
        <taxon>Bacteria</taxon>
        <taxon>Bacillati</taxon>
        <taxon>Actinomycetota</taxon>
        <taxon>Actinomycetes</taxon>
        <taxon>Propionibacteriales</taxon>
        <taxon>Kribbellaceae</taxon>
        <taxon>Kribbella</taxon>
    </lineage>
</organism>
<evidence type="ECO:0000313" key="2">
    <source>
        <dbReference type="Proteomes" id="UP000558997"/>
    </source>
</evidence>
<evidence type="ECO:0000313" key="1">
    <source>
        <dbReference type="EMBL" id="MBB5978195.1"/>
    </source>
</evidence>
<name>A0A841DMF7_9ACTN</name>